<evidence type="ECO:0000256" key="1">
    <source>
        <dbReference type="SAM" id="Phobius"/>
    </source>
</evidence>
<comment type="caution">
    <text evidence="3">The sequence shown here is derived from an EMBL/GenBank/DDBJ whole genome shotgun (WGS) entry which is preliminary data.</text>
</comment>
<evidence type="ECO:0000313" key="3">
    <source>
        <dbReference type="EMBL" id="GAA0219135.1"/>
    </source>
</evidence>
<evidence type="ECO:0000259" key="2">
    <source>
        <dbReference type="Pfam" id="PF10881"/>
    </source>
</evidence>
<feature type="domain" description="DUF2726" evidence="2">
    <location>
        <begin position="43"/>
        <end position="163"/>
    </location>
</feature>
<accession>A0ABP3D246</accession>
<organism evidence="3 4">
    <name type="scientific">Methylophaga marina</name>
    <dbReference type="NCBI Taxonomy" id="45495"/>
    <lineage>
        <taxon>Bacteria</taxon>
        <taxon>Pseudomonadati</taxon>
        <taxon>Pseudomonadota</taxon>
        <taxon>Gammaproteobacteria</taxon>
        <taxon>Thiotrichales</taxon>
        <taxon>Piscirickettsiaceae</taxon>
        <taxon>Methylophaga</taxon>
    </lineage>
</organism>
<dbReference type="Proteomes" id="UP001501476">
    <property type="component" value="Unassembled WGS sequence"/>
</dbReference>
<sequence length="190" mass="21534">MSFVFISLFVVILVAVLLLSLMKKDNKQIEKMKVYPYLKRPSLYTPTERAFKHKLQLAVNEQYDIASKVRLSDLLTLKHTKSKSASQKASQYIQLMYVDFVLSDAETSEILCAIKLNNSSDAQPDKQYNAFIDNALRAAKIPLLHFSPEENAEPQLIADKVKKAIHPEFAIHESSAIKADDIKILINPDN</sequence>
<gene>
    <name evidence="3" type="ORF">GCM10008964_08470</name>
</gene>
<reference evidence="4" key="1">
    <citation type="journal article" date="2019" name="Int. J. Syst. Evol. Microbiol.">
        <title>The Global Catalogue of Microorganisms (GCM) 10K type strain sequencing project: providing services to taxonomists for standard genome sequencing and annotation.</title>
        <authorList>
            <consortium name="The Broad Institute Genomics Platform"/>
            <consortium name="The Broad Institute Genome Sequencing Center for Infectious Disease"/>
            <person name="Wu L."/>
            <person name="Ma J."/>
        </authorList>
    </citation>
    <scope>NUCLEOTIDE SEQUENCE [LARGE SCALE GENOMIC DNA]</scope>
    <source>
        <strain evidence="4">JCM 6886</strain>
    </source>
</reference>
<keyword evidence="1" id="KW-0472">Membrane</keyword>
<evidence type="ECO:0000313" key="4">
    <source>
        <dbReference type="Proteomes" id="UP001501476"/>
    </source>
</evidence>
<protein>
    <recommendedName>
        <fullName evidence="2">DUF2726 domain-containing protein</fullName>
    </recommendedName>
</protein>
<dbReference type="Pfam" id="PF10881">
    <property type="entry name" value="DUF2726"/>
    <property type="match status" value="1"/>
</dbReference>
<keyword evidence="1" id="KW-0812">Transmembrane</keyword>
<keyword evidence="1" id="KW-1133">Transmembrane helix</keyword>
<feature type="transmembrane region" description="Helical" evidence="1">
    <location>
        <begin position="6"/>
        <end position="22"/>
    </location>
</feature>
<dbReference type="InterPro" id="IPR024402">
    <property type="entry name" value="DUF2726"/>
</dbReference>
<keyword evidence="4" id="KW-1185">Reference proteome</keyword>
<dbReference type="RefSeq" id="WP_286304935.1">
    <property type="nucleotide sequence ID" value="NZ_AP027741.1"/>
</dbReference>
<proteinExistence type="predicted"/>
<dbReference type="EMBL" id="BAAADG010000003">
    <property type="protein sequence ID" value="GAA0219135.1"/>
    <property type="molecule type" value="Genomic_DNA"/>
</dbReference>
<name>A0ABP3D246_9GAMM</name>